<dbReference type="GO" id="GO:0005737">
    <property type="term" value="C:cytoplasm"/>
    <property type="evidence" value="ECO:0007669"/>
    <property type="project" value="UniProtKB-SubCell"/>
</dbReference>
<comment type="subcellular location">
    <subcellularLocation>
        <location evidence="2">Cytoplasm</location>
    </subcellularLocation>
    <subcellularLocation>
        <location evidence="1">Membrane</location>
    </subcellularLocation>
</comment>
<evidence type="ECO:0000256" key="7">
    <source>
        <dbReference type="ARBA" id="ARBA00064536"/>
    </source>
</evidence>
<dbReference type="Gene3D" id="1.10.8.270">
    <property type="entry name" value="putative rabgap domain of human tbc1 domain family member 14 like domains"/>
    <property type="match status" value="1"/>
</dbReference>
<evidence type="ECO:0000256" key="8">
    <source>
        <dbReference type="ARBA" id="ARBA00067477"/>
    </source>
</evidence>
<dbReference type="Pfam" id="PF00566">
    <property type="entry name" value="RabGAP-TBC"/>
    <property type="match status" value="1"/>
</dbReference>
<evidence type="ECO:0000313" key="10">
    <source>
        <dbReference type="EMBL" id="GAU94712.1"/>
    </source>
</evidence>
<dbReference type="SMART" id="SM00164">
    <property type="entry name" value="TBC"/>
    <property type="match status" value="1"/>
</dbReference>
<keyword evidence="5" id="KW-0472">Membrane</keyword>
<keyword evidence="4" id="KW-0963">Cytoplasm</keyword>
<evidence type="ECO:0000256" key="5">
    <source>
        <dbReference type="ARBA" id="ARBA00023136"/>
    </source>
</evidence>
<dbReference type="FunFam" id="1.10.10.750:FF:000007">
    <property type="entry name" value="TBC1 domain family member"/>
    <property type="match status" value="1"/>
</dbReference>
<evidence type="ECO:0000256" key="4">
    <source>
        <dbReference type="ARBA" id="ARBA00022490"/>
    </source>
</evidence>
<evidence type="ECO:0000313" key="11">
    <source>
        <dbReference type="Proteomes" id="UP000186922"/>
    </source>
</evidence>
<dbReference type="PANTHER" id="PTHR22957:SF27">
    <property type="entry name" value="TBC1 DOMAIN FAMILY MEMBER 13"/>
    <property type="match status" value="1"/>
</dbReference>
<dbReference type="GO" id="GO:0006886">
    <property type="term" value="P:intracellular protein transport"/>
    <property type="evidence" value="ECO:0007669"/>
    <property type="project" value="TreeGrafter"/>
</dbReference>
<evidence type="ECO:0000256" key="3">
    <source>
        <dbReference type="ARBA" id="ARBA00022468"/>
    </source>
</evidence>
<name>A0A1D1V419_RAMVA</name>
<evidence type="ECO:0000259" key="9">
    <source>
        <dbReference type="PROSITE" id="PS50086"/>
    </source>
</evidence>
<proteinExistence type="predicted"/>
<organism evidence="10 11">
    <name type="scientific">Ramazzottius varieornatus</name>
    <name type="common">Water bear</name>
    <name type="synonym">Tardigrade</name>
    <dbReference type="NCBI Taxonomy" id="947166"/>
    <lineage>
        <taxon>Eukaryota</taxon>
        <taxon>Metazoa</taxon>
        <taxon>Ecdysozoa</taxon>
        <taxon>Tardigrada</taxon>
        <taxon>Eutardigrada</taxon>
        <taxon>Parachela</taxon>
        <taxon>Hypsibioidea</taxon>
        <taxon>Ramazzottiidae</taxon>
        <taxon>Ramazzottius</taxon>
    </lineage>
</organism>
<reference evidence="10 11" key="1">
    <citation type="journal article" date="2016" name="Nat. Commun.">
        <title>Extremotolerant tardigrade genome and improved radiotolerance of human cultured cells by tardigrade-unique protein.</title>
        <authorList>
            <person name="Hashimoto T."/>
            <person name="Horikawa D.D."/>
            <person name="Saito Y."/>
            <person name="Kuwahara H."/>
            <person name="Kozuka-Hata H."/>
            <person name="Shin-I T."/>
            <person name="Minakuchi Y."/>
            <person name="Ohishi K."/>
            <person name="Motoyama A."/>
            <person name="Aizu T."/>
            <person name="Enomoto A."/>
            <person name="Kondo K."/>
            <person name="Tanaka S."/>
            <person name="Hara Y."/>
            <person name="Koshikawa S."/>
            <person name="Sagara H."/>
            <person name="Miura T."/>
            <person name="Yokobori S."/>
            <person name="Miyagawa K."/>
            <person name="Suzuki Y."/>
            <person name="Kubo T."/>
            <person name="Oyama M."/>
            <person name="Kohara Y."/>
            <person name="Fujiyama A."/>
            <person name="Arakawa K."/>
            <person name="Katayama T."/>
            <person name="Toyoda A."/>
            <person name="Kunieda T."/>
        </authorList>
    </citation>
    <scope>NUCLEOTIDE SEQUENCE [LARGE SCALE GENOMIC DNA]</scope>
    <source>
        <strain evidence="10 11">YOKOZUNA-1</strain>
    </source>
</reference>
<comment type="caution">
    <text evidence="10">The sequence shown here is derived from an EMBL/GenBank/DDBJ whole genome shotgun (WGS) entry which is preliminary data.</text>
</comment>
<comment type="subunit">
    <text evidence="7">Interacts with RAB1A and RAB10; in a GTP-dependent manner.</text>
</comment>
<gene>
    <name evidence="10" type="primary">RvY_06437</name>
    <name evidence="10" type="synonym">RvY_06437.1</name>
    <name evidence="10" type="ORF">RvY_06437-1</name>
</gene>
<evidence type="ECO:0000256" key="1">
    <source>
        <dbReference type="ARBA" id="ARBA00004370"/>
    </source>
</evidence>
<dbReference type="Gene3D" id="1.10.472.80">
    <property type="entry name" value="Ypt/Rab-GAP domain of gyp1p, domain 3"/>
    <property type="match status" value="1"/>
</dbReference>
<dbReference type="Gene3D" id="1.10.10.750">
    <property type="entry name" value="Ypt/Rab-GAP domain of gyp1p, domain 1"/>
    <property type="match status" value="1"/>
</dbReference>
<dbReference type="GO" id="GO:0016020">
    <property type="term" value="C:membrane"/>
    <property type="evidence" value="ECO:0007669"/>
    <property type="project" value="UniProtKB-SubCell"/>
</dbReference>
<dbReference type="SUPFAM" id="SSF47923">
    <property type="entry name" value="Ypt/Rab-GAP domain of gyp1p"/>
    <property type="match status" value="2"/>
</dbReference>
<evidence type="ECO:0000256" key="2">
    <source>
        <dbReference type="ARBA" id="ARBA00004496"/>
    </source>
</evidence>
<dbReference type="InterPro" id="IPR035969">
    <property type="entry name" value="Rab-GAP_TBC_sf"/>
</dbReference>
<accession>A0A1D1V419</accession>
<dbReference type="Proteomes" id="UP000186922">
    <property type="component" value="Unassembled WGS sequence"/>
</dbReference>
<sequence>METAAARSRRDELSAILQQEVVSLDQLRSCCFHGVPDELGLRPLCWKLLLNYLPEKKSKWESALVQQRNLYRVWTEEFIISPGKQDLPEDAVDSSSRHDITCDDHPLNPNPQSTWSTYFKDNEVLVQIDKDARRLYPDMCFFQRSTEFPLRTAGSDDGTKMVAAEYLRRRIDQCVLKSNAIVKNRSGGWNISGGAKRATQYLNLSGTEEAHWEVVERMLFLYAKLNPGQSYVQGMNEIIGPLYFTFSTDKDKTYREHAEADTFFCFTNLMAEIRDRFIKHLDDSSSGIISSMNRLMGMLKEADEVLWKRLMELDVKPQYFSFRWLMVLLSQEFALPEVLHLWDALFSDAHRFDLLLDICVAMLILIRDQLLDGDFAATMKLLQNYPISDVDQILCKAVQLRRRVLDNLEQLPEHPLELTP</sequence>
<dbReference type="InterPro" id="IPR000195">
    <property type="entry name" value="Rab-GAP-TBC_dom"/>
</dbReference>
<evidence type="ECO:0000256" key="6">
    <source>
        <dbReference type="ARBA" id="ARBA00059763"/>
    </source>
</evidence>
<dbReference type="EMBL" id="BDGG01000002">
    <property type="protein sequence ID" value="GAU94712.1"/>
    <property type="molecule type" value="Genomic_DNA"/>
</dbReference>
<dbReference type="STRING" id="947166.A0A1D1V419"/>
<dbReference type="GO" id="GO:0005096">
    <property type="term" value="F:GTPase activator activity"/>
    <property type="evidence" value="ECO:0007669"/>
    <property type="project" value="UniProtKB-KW"/>
</dbReference>
<dbReference type="FunFam" id="1.10.8.270:FF:000019">
    <property type="entry name" value="TBC1 domain family member 13"/>
    <property type="match status" value="1"/>
</dbReference>
<comment type="function">
    <text evidence="6">Acts as a GTPase-activating protein for RAB35. Together with RAB35 may be involved in regulation of insulin-induced glucose transporter SLC2A4/GLUT4 translocation to the plasma membrane in adipocytes.</text>
</comment>
<dbReference type="OrthoDB" id="10263206at2759"/>
<keyword evidence="11" id="KW-1185">Reference proteome</keyword>
<dbReference type="AlphaFoldDB" id="A0A1D1V419"/>
<protein>
    <recommendedName>
        <fullName evidence="8">TBC1 domain family member 13</fullName>
    </recommendedName>
</protein>
<feature type="domain" description="Rab-GAP TBC" evidence="9">
    <location>
        <begin position="36"/>
        <end position="349"/>
    </location>
</feature>
<keyword evidence="3" id="KW-0343">GTPase activation</keyword>
<dbReference type="PANTHER" id="PTHR22957">
    <property type="entry name" value="TBC1 DOMAIN FAMILY MEMBER GTPASE-ACTIVATING PROTEIN"/>
    <property type="match status" value="1"/>
</dbReference>
<dbReference type="FunFam" id="1.10.472.80:FF:000009">
    <property type="entry name" value="TBC1 domain family member 13"/>
    <property type="match status" value="1"/>
</dbReference>
<dbReference type="PROSITE" id="PS50086">
    <property type="entry name" value="TBC_RABGAP"/>
    <property type="match status" value="1"/>
</dbReference>